<proteinExistence type="predicted"/>
<sequence length="73" mass="7703">MRPAHVVAALVGERVAAFELGIAAQVFGLDRSDEGFAATGFLLCGPRPGWTRACTSCAATAGRRSRTRWPGAR</sequence>
<evidence type="ECO:0000313" key="2">
    <source>
        <dbReference type="Proteomes" id="UP000238083"/>
    </source>
</evidence>
<organism evidence="1 2">
    <name type="scientific">Kineococcus rhizosphaerae</name>
    <dbReference type="NCBI Taxonomy" id="559628"/>
    <lineage>
        <taxon>Bacteria</taxon>
        <taxon>Bacillati</taxon>
        <taxon>Actinomycetota</taxon>
        <taxon>Actinomycetes</taxon>
        <taxon>Kineosporiales</taxon>
        <taxon>Kineosporiaceae</taxon>
        <taxon>Kineococcus</taxon>
    </lineage>
</organism>
<dbReference type="Proteomes" id="UP000238083">
    <property type="component" value="Unassembled WGS sequence"/>
</dbReference>
<protein>
    <submittedName>
        <fullName evidence="1">Uncharacterized protein</fullName>
    </submittedName>
</protein>
<dbReference type="RefSeq" id="WP_106210044.1">
    <property type="nucleotide sequence ID" value="NZ_PVZF01000004.1"/>
</dbReference>
<evidence type="ECO:0000313" key="1">
    <source>
        <dbReference type="EMBL" id="PRY16120.1"/>
    </source>
</evidence>
<gene>
    <name evidence="1" type="ORF">CLV37_104340</name>
</gene>
<name>A0A2T0R5T8_9ACTN</name>
<dbReference type="AlphaFoldDB" id="A0A2T0R5T8"/>
<accession>A0A2T0R5T8</accession>
<reference evidence="1 2" key="1">
    <citation type="submission" date="2018-03" db="EMBL/GenBank/DDBJ databases">
        <title>Genomic Encyclopedia of Archaeal and Bacterial Type Strains, Phase II (KMG-II): from individual species to whole genera.</title>
        <authorList>
            <person name="Goeker M."/>
        </authorList>
    </citation>
    <scope>NUCLEOTIDE SEQUENCE [LARGE SCALE GENOMIC DNA]</scope>
    <source>
        <strain evidence="1 2">DSM 19711</strain>
    </source>
</reference>
<keyword evidence="2" id="KW-1185">Reference proteome</keyword>
<comment type="caution">
    <text evidence="1">The sequence shown here is derived from an EMBL/GenBank/DDBJ whole genome shotgun (WGS) entry which is preliminary data.</text>
</comment>
<dbReference type="EMBL" id="PVZF01000004">
    <property type="protein sequence ID" value="PRY16120.1"/>
    <property type="molecule type" value="Genomic_DNA"/>
</dbReference>